<comment type="caution">
    <text evidence="1">The sequence shown here is derived from an EMBL/GenBank/DDBJ whole genome shotgun (WGS) entry which is preliminary data.</text>
</comment>
<protein>
    <submittedName>
        <fullName evidence="1">Uncharacterized protein</fullName>
    </submittedName>
</protein>
<proteinExistence type="predicted"/>
<dbReference type="Proteomes" id="UP001165960">
    <property type="component" value="Unassembled WGS sequence"/>
</dbReference>
<accession>A0ACC2RZ08</accession>
<reference evidence="1" key="1">
    <citation type="submission" date="2022-04" db="EMBL/GenBank/DDBJ databases">
        <title>Genome of the entomopathogenic fungus Entomophthora muscae.</title>
        <authorList>
            <person name="Elya C."/>
            <person name="Lovett B.R."/>
            <person name="Lee E."/>
            <person name="Macias A.M."/>
            <person name="Hajek A.E."/>
            <person name="De Bivort B.L."/>
            <person name="Kasson M.T."/>
            <person name="De Fine Licht H.H."/>
            <person name="Stajich J.E."/>
        </authorList>
    </citation>
    <scope>NUCLEOTIDE SEQUENCE</scope>
    <source>
        <strain evidence="1">Berkeley</strain>
    </source>
</reference>
<evidence type="ECO:0000313" key="2">
    <source>
        <dbReference type="Proteomes" id="UP001165960"/>
    </source>
</evidence>
<dbReference type="EMBL" id="QTSX02006403">
    <property type="protein sequence ID" value="KAJ9055329.1"/>
    <property type="molecule type" value="Genomic_DNA"/>
</dbReference>
<organism evidence="1 2">
    <name type="scientific">Entomophthora muscae</name>
    <dbReference type="NCBI Taxonomy" id="34485"/>
    <lineage>
        <taxon>Eukaryota</taxon>
        <taxon>Fungi</taxon>
        <taxon>Fungi incertae sedis</taxon>
        <taxon>Zoopagomycota</taxon>
        <taxon>Entomophthoromycotina</taxon>
        <taxon>Entomophthoromycetes</taxon>
        <taxon>Entomophthorales</taxon>
        <taxon>Entomophthoraceae</taxon>
        <taxon>Entomophthora</taxon>
    </lineage>
</organism>
<name>A0ACC2RZ08_9FUNG</name>
<keyword evidence="2" id="KW-1185">Reference proteome</keyword>
<evidence type="ECO:0000313" key="1">
    <source>
        <dbReference type="EMBL" id="KAJ9055329.1"/>
    </source>
</evidence>
<gene>
    <name evidence="1" type="ORF">DSO57_1005149</name>
</gene>
<sequence>MKEVHSNLIEFLTKARSKYKKYAEHQRSPAKEYSVGSYVYLNTCNLKLKIPSKKLGPKKIGPLRVL</sequence>